<proteinExistence type="predicted"/>
<feature type="compositionally biased region" description="Low complexity" evidence="1">
    <location>
        <begin position="154"/>
        <end position="169"/>
    </location>
</feature>
<feature type="compositionally biased region" description="Basic and acidic residues" evidence="1">
    <location>
        <begin position="144"/>
        <end position="153"/>
    </location>
</feature>
<reference evidence="3" key="1">
    <citation type="submission" date="2016-10" db="EMBL/GenBank/DDBJ databases">
        <authorList>
            <person name="Varghese N."/>
            <person name="Submissions S."/>
        </authorList>
    </citation>
    <scope>NUCLEOTIDE SEQUENCE [LARGE SCALE GENOMIC DNA]</scope>
    <source>
        <strain evidence="3">CGMCC 4.5579</strain>
    </source>
</reference>
<keyword evidence="3" id="KW-1185">Reference proteome</keyword>
<dbReference type="AlphaFoldDB" id="A0A1I5YCI2"/>
<organism evidence="2 3">
    <name type="scientific">Amycolatopsis arida</name>
    <dbReference type="NCBI Taxonomy" id="587909"/>
    <lineage>
        <taxon>Bacteria</taxon>
        <taxon>Bacillati</taxon>
        <taxon>Actinomycetota</taxon>
        <taxon>Actinomycetes</taxon>
        <taxon>Pseudonocardiales</taxon>
        <taxon>Pseudonocardiaceae</taxon>
        <taxon>Amycolatopsis</taxon>
    </lineage>
</organism>
<name>A0A1I5YCI2_9PSEU</name>
<dbReference type="Proteomes" id="UP000198727">
    <property type="component" value="Unassembled WGS sequence"/>
</dbReference>
<feature type="region of interest" description="Disordered" evidence="1">
    <location>
        <begin position="77"/>
        <end position="225"/>
    </location>
</feature>
<dbReference type="EMBL" id="FOWW01000007">
    <property type="protein sequence ID" value="SFQ41945.1"/>
    <property type="molecule type" value="Genomic_DNA"/>
</dbReference>
<feature type="compositionally biased region" description="Polar residues" evidence="1">
    <location>
        <begin position="134"/>
        <end position="143"/>
    </location>
</feature>
<evidence type="ECO:0000256" key="1">
    <source>
        <dbReference type="SAM" id="MobiDB-lite"/>
    </source>
</evidence>
<evidence type="ECO:0000313" key="2">
    <source>
        <dbReference type="EMBL" id="SFQ41945.1"/>
    </source>
</evidence>
<accession>A0A1I5YCI2</accession>
<feature type="compositionally biased region" description="Low complexity" evidence="1">
    <location>
        <begin position="108"/>
        <end position="124"/>
    </location>
</feature>
<sequence length="225" mass="21772">MVASHPLAPGQPPWVGPLGLDNPAHRLLGGAAGPAVDNPGYGVTVDRVVRRVCGALTPVLVGACPIPLAVLPGGSGPDGWPRPAPTVPRPAPPHPAQPPAPAPAPLDASSPTGSRATAATTPATHGPPAPRVQLASSRPSSTGHPDRHADADRGSSAPGPAAPSAPSGPVGHVSAGADQSAGGRHTLAVLTSATDGARLRPLGTGFDSAALGTGRGAALPATSPD</sequence>
<evidence type="ECO:0000313" key="3">
    <source>
        <dbReference type="Proteomes" id="UP000198727"/>
    </source>
</evidence>
<feature type="compositionally biased region" description="Pro residues" evidence="1">
    <location>
        <begin position="80"/>
        <end position="104"/>
    </location>
</feature>
<protein>
    <submittedName>
        <fullName evidence="2">Uncharacterized protein</fullName>
    </submittedName>
</protein>
<gene>
    <name evidence="2" type="ORF">SAMN05421810_10768</name>
</gene>